<dbReference type="Pfam" id="PF18019">
    <property type="entry name" value="Cas3_HD"/>
    <property type="match status" value="1"/>
</dbReference>
<dbReference type="SUPFAM" id="SSF52540">
    <property type="entry name" value="P-loop containing nucleoside triphosphate hydrolases"/>
    <property type="match status" value="1"/>
</dbReference>
<dbReference type="Proteomes" id="UP000320011">
    <property type="component" value="Unassembled WGS sequence"/>
</dbReference>
<dbReference type="InterPro" id="IPR006474">
    <property type="entry name" value="Helicase_Cas3_CRISPR-ass_core"/>
</dbReference>
<dbReference type="InterPro" id="IPR054712">
    <property type="entry name" value="Cas3-like_dom"/>
</dbReference>
<dbReference type="Pfam" id="PF22590">
    <property type="entry name" value="Cas3-like_C_2"/>
    <property type="match status" value="1"/>
</dbReference>
<comment type="similarity">
    <text evidence="1">In the N-terminal section; belongs to the CRISPR-associated nuclease Cas3-HD family.</text>
</comment>
<name>A0A558AF63_9PSEU</name>
<evidence type="ECO:0000256" key="4">
    <source>
        <dbReference type="ARBA" id="ARBA00022723"/>
    </source>
</evidence>
<dbReference type="NCBIfam" id="TIGR01596">
    <property type="entry name" value="cas3_HD"/>
    <property type="match status" value="1"/>
</dbReference>
<sequence>HDLGKFSPGFQALRADLAVELLGEPVVADVRRVRPVPGTGRTDTPHGSLTGFHLDGMVRSWGADPSFSSWLAWALGGHHGYFQSAETRRQARDAINDHGGPRWAAWRTWMVRTFAALRGLPDPASLPWERVRLDLAGAVGLAGLTSVADWIASGTQRFPYAGADVDLAGYVGTARELARKAVEGLDWVRWHPPADTSFRSLFKEDPRPAQEAVEVLAQKQDRPSILVLEAPTGEGKTKASWQWSASVVRQQSLSGLFHGMPTKATSNQALGEVRKFLNRHAADLRARLLHSSAEEHLADIGRDEHEDDDGAAVAADWLVRRWGLLAPVGVGTVDQALKAAIRSRFVYVALTALSGKVLVVDEVHAYDTYMSRLLDRLLTWLGRLGVSVVLLSATLPSQRRAELVQAWSAGATGQVPTKVPPVTSTATYPRLTWSDGRTHHVEPPFAVSKLNKKRRARIAHLGMDGAAEWALAQVKGGGCAVVIHNLVRRVTETEQHLVALIKALPHDQRPELITVTGKLTPKERRRREDLLRQYFGPGGARPARAIVIGTQVLEQSLDLDFDAMASDLAPIDSVIQRMGRLWRHRPIDEQTPPVLAITGVEDTDRGPRFPAYTVTVYADFLLLRTWAVLRDQPELTSPENVSELVDLVYGADDVIPCPPGWEARWDAARKKRDAALTNDDRLAAEVFLPLVTAHVRLADLTVRPGSASRTRKDSGKRR</sequence>
<dbReference type="InterPro" id="IPR011545">
    <property type="entry name" value="DEAD/DEAH_box_helicase_dom"/>
</dbReference>
<dbReference type="GO" id="GO:0004518">
    <property type="term" value="F:nuclease activity"/>
    <property type="evidence" value="ECO:0007669"/>
    <property type="project" value="UniProtKB-KW"/>
</dbReference>
<feature type="non-terminal residue" evidence="11">
    <location>
        <position position="1"/>
    </location>
</feature>
<reference evidence="11 12" key="2">
    <citation type="submission" date="2019-08" db="EMBL/GenBank/DDBJ databases">
        <title>Amycolatopsis acidicola sp. nov., isolated from peat swamp forest soil.</title>
        <authorList>
            <person name="Srisuk N."/>
        </authorList>
    </citation>
    <scope>NUCLEOTIDE SEQUENCE [LARGE SCALE GENOMIC DNA]</scope>
    <source>
        <strain evidence="11 12">TBRC 6029</strain>
    </source>
</reference>
<dbReference type="InterPro" id="IPR006483">
    <property type="entry name" value="CRISPR-assoc_Cas3_HD"/>
</dbReference>
<comment type="similarity">
    <text evidence="2">In the central section; belongs to the CRISPR-associated helicase Cas3 family.</text>
</comment>
<evidence type="ECO:0000313" key="11">
    <source>
        <dbReference type="EMBL" id="TVT22902.1"/>
    </source>
</evidence>
<dbReference type="InterPro" id="IPR038257">
    <property type="entry name" value="CRISPR-assoc_Cas3_HD_sf"/>
</dbReference>
<evidence type="ECO:0000256" key="6">
    <source>
        <dbReference type="ARBA" id="ARBA00022801"/>
    </source>
</evidence>
<accession>A0A558AF63</accession>
<dbReference type="OrthoDB" id="9810236at2"/>
<keyword evidence="9" id="KW-0051">Antiviral defense</keyword>
<protein>
    <submittedName>
        <fullName evidence="11">CRISPR-associated helicase Cas3</fullName>
    </submittedName>
</protein>
<feature type="domain" description="HD Cas3-type" evidence="10">
    <location>
        <begin position="1"/>
        <end position="151"/>
    </location>
</feature>
<dbReference type="NCBIfam" id="TIGR01587">
    <property type="entry name" value="cas3_core"/>
    <property type="match status" value="1"/>
</dbReference>
<dbReference type="Gene3D" id="3.40.50.300">
    <property type="entry name" value="P-loop containing nucleotide triphosphate hydrolases"/>
    <property type="match status" value="2"/>
</dbReference>
<dbReference type="InterPro" id="IPR027417">
    <property type="entry name" value="P-loop_NTPase"/>
</dbReference>
<evidence type="ECO:0000256" key="8">
    <source>
        <dbReference type="ARBA" id="ARBA00022840"/>
    </source>
</evidence>
<keyword evidence="4" id="KW-0479">Metal-binding</keyword>
<dbReference type="Pfam" id="PF00270">
    <property type="entry name" value="DEAD"/>
    <property type="match status" value="1"/>
</dbReference>
<proteinExistence type="inferred from homology"/>
<dbReference type="EMBL" id="VJWX01000568">
    <property type="protein sequence ID" value="TVT22902.1"/>
    <property type="molecule type" value="Genomic_DNA"/>
</dbReference>
<comment type="caution">
    <text evidence="11">The sequence shown here is derived from an EMBL/GenBank/DDBJ whole genome shotgun (WGS) entry which is preliminary data.</text>
</comment>
<evidence type="ECO:0000256" key="1">
    <source>
        <dbReference type="ARBA" id="ARBA00006847"/>
    </source>
</evidence>
<keyword evidence="7" id="KW-0347">Helicase</keyword>
<dbReference type="CDD" id="cd09641">
    <property type="entry name" value="Cas3''_I"/>
    <property type="match status" value="1"/>
</dbReference>
<evidence type="ECO:0000256" key="2">
    <source>
        <dbReference type="ARBA" id="ARBA00009046"/>
    </source>
</evidence>
<dbReference type="GO" id="GO:0046872">
    <property type="term" value="F:metal ion binding"/>
    <property type="evidence" value="ECO:0007669"/>
    <property type="project" value="UniProtKB-KW"/>
</dbReference>
<keyword evidence="3" id="KW-0540">Nuclease</keyword>
<keyword evidence="6" id="KW-0378">Hydrolase</keyword>
<evidence type="ECO:0000256" key="9">
    <source>
        <dbReference type="ARBA" id="ARBA00023118"/>
    </source>
</evidence>
<dbReference type="AlphaFoldDB" id="A0A558AF63"/>
<dbReference type="GO" id="GO:0051607">
    <property type="term" value="P:defense response to virus"/>
    <property type="evidence" value="ECO:0007669"/>
    <property type="project" value="UniProtKB-KW"/>
</dbReference>
<dbReference type="GO" id="GO:0003676">
    <property type="term" value="F:nucleic acid binding"/>
    <property type="evidence" value="ECO:0007669"/>
    <property type="project" value="InterPro"/>
</dbReference>
<evidence type="ECO:0000256" key="7">
    <source>
        <dbReference type="ARBA" id="ARBA00022806"/>
    </source>
</evidence>
<dbReference type="Gene3D" id="1.10.3210.30">
    <property type="match status" value="1"/>
</dbReference>
<keyword evidence="8" id="KW-0067">ATP-binding</keyword>
<keyword evidence="12" id="KW-1185">Reference proteome</keyword>
<dbReference type="CDD" id="cd17930">
    <property type="entry name" value="DEXHc_cas3"/>
    <property type="match status" value="1"/>
</dbReference>
<reference evidence="11 12" key="1">
    <citation type="submission" date="2019-07" db="EMBL/GenBank/DDBJ databases">
        <authorList>
            <person name="Duangmal K."/>
            <person name="Teo W.F.A."/>
        </authorList>
    </citation>
    <scope>NUCLEOTIDE SEQUENCE [LARGE SCALE GENOMIC DNA]</scope>
    <source>
        <strain evidence="11 12">TBRC 6029</strain>
    </source>
</reference>
<evidence type="ECO:0000313" key="12">
    <source>
        <dbReference type="Proteomes" id="UP000320011"/>
    </source>
</evidence>
<dbReference type="GO" id="GO:0004386">
    <property type="term" value="F:helicase activity"/>
    <property type="evidence" value="ECO:0007669"/>
    <property type="project" value="UniProtKB-KW"/>
</dbReference>
<dbReference type="GO" id="GO:0005524">
    <property type="term" value="F:ATP binding"/>
    <property type="evidence" value="ECO:0007669"/>
    <property type="project" value="UniProtKB-KW"/>
</dbReference>
<evidence type="ECO:0000259" key="10">
    <source>
        <dbReference type="PROSITE" id="PS51643"/>
    </source>
</evidence>
<evidence type="ECO:0000256" key="5">
    <source>
        <dbReference type="ARBA" id="ARBA00022741"/>
    </source>
</evidence>
<dbReference type="GO" id="GO:0016787">
    <property type="term" value="F:hydrolase activity"/>
    <property type="evidence" value="ECO:0007669"/>
    <property type="project" value="UniProtKB-KW"/>
</dbReference>
<dbReference type="RefSeq" id="WP_144592814.1">
    <property type="nucleotide sequence ID" value="NZ_VJWX01000568.1"/>
</dbReference>
<gene>
    <name evidence="11" type="primary">cas3</name>
    <name evidence="11" type="ORF">FNH05_33245</name>
</gene>
<organism evidence="11 12">
    <name type="scientific">Amycolatopsis rhizosphaerae</name>
    <dbReference type="NCBI Taxonomy" id="2053003"/>
    <lineage>
        <taxon>Bacteria</taxon>
        <taxon>Bacillati</taxon>
        <taxon>Actinomycetota</taxon>
        <taxon>Actinomycetes</taxon>
        <taxon>Pseudonocardiales</taxon>
        <taxon>Pseudonocardiaceae</taxon>
        <taxon>Amycolatopsis</taxon>
    </lineage>
</organism>
<dbReference type="PROSITE" id="PS51643">
    <property type="entry name" value="HD_CAS3"/>
    <property type="match status" value="1"/>
</dbReference>
<keyword evidence="5" id="KW-0547">Nucleotide-binding</keyword>
<evidence type="ECO:0000256" key="3">
    <source>
        <dbReference type="ARBA" id="ARBA00022722"/>
    </source>
</evidence>